<organism evidence="1 2">
    <name type="scientific">Ricinus communis</name>
    <name type="common">Castor bean</name>
    <dbReference type="NCBI Taxonomy" id="3988"/>
    <lineage>
        <taxon>Eukaryota</taxon>
        <taxon>Viridiplantae</taxon>
        <taxon>Streptophyta</taxon>
        <taxon>Embryophyta</taxon>
        <taxon>Tracheophyta</taxon>
        <taxon>Spermatophyta</taxon>
        <taxon>Magnoliopsida</taxon>
        <taxon>eudicotyledons</taxon>
        <taxon>Gunneridae</taxon>
        <taxon>Pentapetalae</taxon>
        <taxon>rosids</taxon>
        <taxon>fabids</taxon>
        <taxon>Malpighiales</taxon>
        <taxon>Euphorbiaceae</taxon>
        <taxon>Acalyphoideae</taxon>
        <taxon>Acalypheae</taxon>
        <taxon>Ricinus</taxon>
    </lineage>
</organism>
<proteinExistence type="predicted"/>
<dbReference type="InParanoid" id="B9T1A6"/>
<sequence>MDWSKDCQPAKLSSCGVTDFRYYKLQDVDHFVTKYNQGDGSMKQDGCSNKCTKDCKCLGYFYHPETSMCWIAYDLKTWTRVANSTHLAYITAPNK</sequence>
<gene>
    <name evidence="1" type="ORF">RCOM_0164080</name>
</gene>
<evidence type="ECO:0008006" key="3">
    <source>
        <dbReference type="Google" id="ProtNLM"/>
    </source>
</evidence>
<dbReference type="AlphaFoldDB" id="B9T1A6"/>
<accession>B9T1A6</accession>
<keyword evidence="2" id="KW-1185">Reference proteome</keyword>
<dbReference type="Proteomes" id="UP000008311">
    <property type="component" value="Unassembled WGS sequence"/>
</dbReference>
<name>B9T1A6_RICCO</name>
<evidence type="ECO:0000313" key="2">
    <source>
        <dbReference type="Proteomes" id="UP000008311"/>
    </source>
</evidence>
<reference evidence="2" key="1">
    <citation type="journal article" date="2010" name="Nat. Biotechnol.">
        <title>Draft genome sequence of the oilseed species Ricinus communis.</title>
        <authorList>
            <person name="Chan A.P."/>
            <person name="Crabtree J."/>
            <person name="Zhao Q."/>
            <person name="Lorenzi H."/>
            <person name="Orvis J."/>
            <person name="Puiu D."/>
            <person name="Melake-Berhan A."/>
            <person name="Jones K.M."/>
            <person name="Redman J."/>
            <person name="Chen G."/>
            <person name="Cahoon E.B."/>
            <person name="Gedil M."/>
            <person name="Stanke M."/>
            <person name="Haas B.J."/>
            <person name="Wortman J.R."/>
            <person name="Fraser-Liggett C.M."/>
            <person name="Ravel J."/>
            <person name="Rabinowicz P.D."/>
        </authorList>
    </citation>
    <scope>NUCLEOTIDE SEQUENCE [LARGE SCALE GENOMIC DNA]</scope>
    <source>
        <strain evidence="2">cv. Hale</strain>
    </source>
</reference>
<evidence type="ECO:0000313" key="1">
    <source>
        <dbReference type="EMBL" id="EEF30364.1"/>
    </source>
</evidence>
<dbReference type="EMBL" id="EQ974330">
    <property type="protein sequence ID" value="EEF30364.1"/>
    <property type="molecule type" value="Genomic_DNA"/>
</dbReference>
<protein>
    <recommendedName>
        <fullName evidence="3">Apple domain-containing protein</fullName>
    </recommendedName>
</protein>
<dbReference type="eggNOG" id="ENOG502QWJD">
    <property type="taxonomic scope" value="Eukaryota"/>
</dbReference>